<name>A0ABU6SWW9_9FABA</name>
<gene>
    <name evidence="2" type="ORF">PIB30_095230</name>
</gene>
<organism evidence="2 3">
    <name type="scientific">Stylosanthes scabra</name>
    <dbReference type="NCBI Taxonomy" id="79078"/>
    <lineage>
        <taxon>Eukaryota</taxon>
        <taxon>Viridiplantae</taxon>
        <taxon>Streptophyta</taxon>
        <taxon>Embryophyta</taxon>
        <taxon>Tracheophyta</taxon>
        <taxon>Spermatophyta</taxon>
        <taxon>Magnoliopsida</taxon>
        <taxon>eudicotyledons</taxon>
        <taxon>Gunneridae</taxon>
        <taxon>Pentapetalae</taxon>
        <taxon>rosids</taxon>
        <taxon>fabids</taxon>
        <taxon>Fabales</taxon>
        <taxon>Fabaceae</taxon>
        <taxon>Papilionoideae</taxon>
        <taxon>50 kb inversion clade</taxon>
        <taxon>dalbergioids sensu lato</taxon>
        <taxon>Dalbergieae</taxon>
        <taxon>Pterocarpus clade</taxon>
        <taxon>Stylosanthes</taxon>
    </lineage>
</organism>
<dbReference type="EMBL" id="JASCZI010062577">
    <property type="protein sequence ID" value="MED6140644.1"/>
    <property type="molecule type" value="Genomic_DNA"/>
</dbReference>
<evidence type="ECO:0000259" key="1">
    <source>
        <dbReference type="Pfam" id="PF08268"/>
    </source>
</evidence>
<comment type="caution">
    <text evidence="2">The sequence shown here is derived from an EMBL/GenBank/DDBJ whole genome shotgun (WGS) entry which is preliminary data.</text>
</comment>
<protein>
    <recommendedName>
        <fullName evidence="1">F-box associated beta-propeller type 3 domain-containing protein</fullName>
    </recommendedName>
</protein>
<dbReference type="NCBIfam" id="TIGR01640">
    <property type="entry name" value="F_box_assoc_1"/>
    <property type="match status" value="1"/>
</dbReference>
<dbReference type="Pfam" id="PF08268">
    <property type="entry name" value="FBA_3"/>
    <property type="match status" value="1"/>
</dbReference>
<keyword evidence="3" id="KW-1185">Reference proteome</keyword>
<dbReference type="InterPro" id="IPR050796">
    <property type="entry name" value="SCF_F-box_component"/>
</dbReference>
<feature type="domain" description="F-box associated beta-propeller type 3" evidence="1">
    <location>
        <begin position="70"/>
        <end position="254"/>
    </location>
</feature>
<dbReference type="PANTHER" id="PTHR31672">
    <property type="entry name" value="BNACNNG10540D PROTEIN"/>
    <property type="match status" value="1"/>
</dbReference>
<dbReference type="InterPro" id="IPR017451">
    <property type="entry name" value="F-box-assoc_interact_dom"/>
</dbReference>
<sequence length="344" mass="39798">RIFTKLDPKNAAKCRALNRWWHCRLMTPLFAKHNFRENRSKHINVICGIGAPPARDNSKSFVRADVDTKEELNVEFPIEIRGVWNYSMIGSDHGIICLKFERAWLIFGIMIWNPLTRQRHYCNDESRKHLTHAVSTLAFGHIFDTLDYAIVHVFKKVFHEDTLSWSLYSNRARNWDCTGSFESSVQKLGPSYVVERGVIYWIGWASVAISKPKSIITFNLNQRKFREVDVPNRAKRSYHSLMTFNGGVGFISSQKMGFSNFVEIFQVNRSGSTEFDWQSMVRVNGIGVLPLPLWERTYSLFWSQGLVGTQQTMLKELIYSYPNMSTRSEEGSICYIAHGTRFSP</sequence>
<dbReference type="InterPro" id="IPR013187">
    <property type="entry name" value="F-box-assoc_dom_typ3"/>
</dbReference>
<accession>A0ABU6SWW9</accession>
<evidence type="ECO:0000313" key="3">
    <source>
        <dbReference type="Proteomes" id="UP001341840"/>
    </source>
</evidence>
<proteinExistence type="predicted"/>
<dbReference type="Proteomes" id="UP001341840">
    <property type="component" value="Unassembled WGS sequence"/>
</dbReference>
<reference evidence="2 3" key="1">
    <citation type="journal article" date="2023" name="Plants (Basel)">
        <title>Bridging the Gap: Combining Genomics and Transcriptomics Approaches to Understand Stylosanthes scabra, an Orphan Legume from the Brazilian Caatinga.</title>
        <authorList>
            <person name="Ferreira-Neto J.R.C."/>
            <person name="da Silva M.D."/>
            <person name="Binneck E."/>
            <person name="de Melo N.F."/>
            <person name="da Silva R.H."/>
            <person name="de Melo A.L.T.M."/>
            <person name="Pandolfi V."/>
            <person name="Bustamante F.O."/>
            <person name="Brasileiro-Vidal A.C."/>
            <person name="Benko-Iseppon A.M."/>
        </authorList>
    </citation>
    <scope>NUCLEOTIDE SEQUENCE [LARGE SCALE GENOMIC DNA]</scope>
    <source>
        <tissue evidence="2">Leaves</tissue>
    </source>
</reference>
<evidence type="ECO:0000313" key="2">
    <source>
        <dbReference type="EMBL" id="MED6140644.1"/>
    </source>
</evidence>
<feature type="non-terminal residue" evidence="2">
    <location>
        <position position="1"/>
    </location>
</feature>